<keyword evidence="2" id="KW-1185">Reference proteome</keyword>
<accession>A0A0C3Q192</accession>
<name>A0A0C3Q192_9AGAM</name>
<dbReference type="Proteomes" id="UP000054248">
    <property type="component" value="Unassembled WGS sequence"/>
</dbReference>
<gene>
    <name evidence="1" type="ORF">M407DRAFT_34470</name>
</gene>
<reference evidence="2" key="2">
    <citation type="submission" date="2015-01" db="EMBL/GenBank/DDBJ databases">
        <title>Evolutionary Origins and Diversification of the Mycorrhizal Mutualists.</title>
        <authorList>
            <consortium name="DOE Joint Genome Institute"/>
            <consortium name="Mycorrhizal Genomics Consortium"/>
            <person name="Kohler A."/>
            <person name="Kuo A."/>
            <person name="Nagy L.G."/>
            <person name="Floudas D."/>
            <person name="Copeland A."/>
            <person name="Barry K.W."/>
            <person name="Cichocki N."/>
            <person name="Veneault-Fourrey C."/>
            <person name="LaButti K."/>
            <person name="Lindquist E.A."/>
            <person name="Lipzen A."/>
            <person name="Lundell T."/>
            <person name="Morin E."/>
            <person name="Murat C."/>
            <person name="Riley R."/>
            <person name="Ohm R."/>
            <person name="Sun H."/>
            <person name="Tunlid A."/>
            <person name="Henrissat B."/>
            <person name="Grigoriev I.V."/>
            <person name="Hibbett D.S."/>
            <person name="Martin F."/>
        </authorList>
    </citation>
    <scope>NUCLEOTIDE SEQUENCE [LARGE SCALE GENOMIC DNA]</scope>
    <source>
        <strain evidence="2">MUT 4182</strain>
    </source>
</reference>
<dbReference type="PANTHER" id="PTHR43591:SF24">
    <property type="entry name" value="2-METHOXY-6-POLYPRENYL-1,4-BENZOQUINOL METHYLASE, MITOCHONDRIAL"/>
    <property type="match status" value="1"/>
</dbReference>
<reference evidence="1 2" key="1">
    <citation type="submission" date="2014-04" db="EMBL/GenBank/DDBJ databases">
        <authorList>
            <consortium name="DOE Joint Genome Institute"/>
            <person name="Kuo A."/>
            <person name="Girlanda M."/>
            <person name="Perotto S."/>
            <person name="Kohler A."/>
            <person name="Nagy L.G."/>
            <person name="Floudas D."/>
            <person name="Copeland A."/>
            <person name="Barry K.W."/>
            <person name="Cichocki N."/>
            <person name="Veneault-Fourrey C."/>
            <person name="LaButti K."/>
            <person name="Lindquist E.A."/>
            <person name="Lipzen A."/>
            <person name="Lundell T."/>
            <person name="Morin E."/>
            <person name="Murat C."/>
            <person name="Sun H."/>
            <person name="Tunlid A."/>
            <person name="Henrissat B."/>
            <person name="Grigoriev I.V."/>
            <person name="Hibbett D.S."/>
            <person name="Martin F."/>
            <person name="Nordberg H.P."/>
            <person name="Cantor M.N."/>
            <person name="Hua S.X."/>
        </authorList>
    </citation>
    <scope>NUCLEOTIDE SEQUENCE [LARGE SCALE GENOMIC DNA]</scope>
    <source>
        <strain evidence="1 2">MUT 4182</strain>
    </source>
</reference>
<dbReference type="HOGENOM" id="CLU_010595_5_2_1"/>
<dbReference type="AlphaFoldDB" id="A0A0C3Q192"/>
<dbReference type="STRING" id="1051891.A0A0C3Q192"/>
<dbReference type="Pfam" id="PF13489">
    <property type="entry name" value="Methyltransf_23"/>
    <property type="match status" value="1"/>
</dbReference>
<proteinExistence type="predicted"/>
<dbReference type="Gene3D" id="3.40.50.150">
    <property type="entry name" value="Vaccinia Virus protein VP39"/>
    <property type="match status" value="1"/>
</dbReference>
<dbReference type="SUPFAM" id="SSF53335">
    <property type="entry name" value="S-adenosyl-L-methionine-dependent methyltransferases"/>
    <property type="match status" value="1"/>
</dbReference>
<dbReference type="EMBL" id="KN823756">
    <property type="protein sequence ID" value="KIO15909.1"/>
    <property type="molecule type" value="Genomic_DNA"/>
</dbReference>
<protein>
    <recommendedName>
        <fullName evidence="3">Methyltransferase domain-containing protein</fullName>
    </recommendedName>
</protein>
<dbReference type="InterPro" id="IPR029063">
    <property type="entry name" value="SAM-dependent_MTases_sf"/>
</dbReference>
<evidence type="ECO:0000313" key="1">
    <source>
        <dbReference type="EMBL" id="KIO15909.1"/>
    </source>
</evidence>
<dbReference type="GO" id="GO:0008168">
    <property type="term" value="F:methyltransferase activity"/>
    <property type="evidence" value="ECO:0007669"/>
    <property type="project" value="TreeGrafter"/>
</dbReference>
<dbReference type="OrthoDB" id="2013972at2759"/>
<sequence>MFSAGLDGLFPARAREDIQQALRVRIGYPKPAVLDIGTGSGAWCIDMAKAFPDADFVGMDLVPVKAGSVPPSNCHFEVGNADTDLAKMYTAESFDLIHARSMMQGIKDFSSFFQSLWRMLRPGGVLLTVDGAYTSWDEERRQIEYKEEGQPGFSWFRKMCYHMFEVLKARNPSADLTYCVTDCVRGVGDDAWKKVDVFDLYFPVGMFDSPTLSPSERLGGKLYTENLSRIPDSVRPMLLSSSLTPEEVDRLAAEFRAELKEPKVKQFFQFICTWTVKK</sequence>
<dbReference type="PANTHER" id="PTHR43591">
    <property type="entry name" value="METHYLTRANSFERASE"/>
    <property type="match status" value="1"/>
</dbReference>
<evidence type="ECO:0000313" key="2">
    <source>
        <dbReference type="Proteomes" id="UP000054248"/>
    </source>
</evidence>
<dbReference type="CDD" id="cd02440">
    <property type="entry name" value="AdoMet_MTases"/>
    <property type="match status" value="1"/>
</dbReference>
<organism evidence="1 2">
    <name type="scientific">Tulasnella calospora MUT 4182</name>
    <dbReference type="NCBI Taxonomy" id="1051891"/>
    <lineage>
        <taxon>Eukaryota</taxon>
        <taxon>Fungi</taxon>
        <taxon>Dikarya</taxon>
        <taxon>Basidiomycota</taxon>
        <taxon>Agaricomycotina</taxon>
        <taxon>Agaricomycetes</taxon>
        <taxon>Cantharellales</taxon>
        <taxon>Tulasnellaceae</taxon>
        <taxon>Tulasnella</taxon>
    </lineage>
</organism>
<evidence type="ECO:0008006" key="3">
    <source>
        <dbReference type="Google" id="ProtNLM"/>
    </source>
</evidence>